<dbReference type="InterPro" id="IPR004036">
    <property type="entry name" value="Endonuclease-III-like_CS2"/>
</dbReference>
<proteinExistence type="inferred from homology"/>
<keyword evidence="4" id="KW-0479">Metal-binding</keyword>
<evidence type="ECO:0000256" key="13">
    <source>
        <dbReference type="HAMAP-Rule" id="MF_03183"/>
    </source>
</evidence>
<keyword evidence="5 13" id="KW-0227">DNA damage</keyword>
<dbReference type="Gene3D" id="1.10.340.30">
    <property type="entry name" value="Hypothetical protein, domain 2"/>
    <property type="match status" value="1"/>
</dbReference>
<evidence type="ECO:0000256" key="2">
    <source>
        <dbReference type="ARBA" id="ARBA00008343"/>
    </source>
</evidence>
<evidence type="ECO:0000256" key="6">
    <source>
        <dbReference type="ARBA" id="ARBA00022801"/>
    </source>
</evidence>
<evidence type="ECO:0000256" key="3">
    <source>
        <dbReference type="ARBA" id="ARBA00022485"/>
    </source>
</evidence>
<evidence type="ECO:0000256" key="11">
    <source>
        <dbReference type="ARBA" id="ARBA00023295"/>
    </source>
</evidence>
<dbReference type="SMART" id="SM00525">
    <property type="entry name" value="FES"/>
    <property type="match status" value="1"/>
</dbReference>
<name>A7TPL7_VANPO</name>
<keyword evidence="10 13" id="KW-0456">Lyase</keyword>
<dbReference type="PANTHER" id="PTHR43286">
    <property type="entry name" value="ENDONUCLEASE III-LIKE PROTEIN 1"/>
    <property type="match status" value="1"/>
</dbReference>
<dbReference type="OMA" id="KLFKWVD"/>
<dbReference type="GO" id="GO:0000703">
    <property type="term" value="F:oxidized pyrimidine nucleobase lesion DNA N-glycosylase activity"/>
    <property type="evidence" value="ECO:0007669"/>
    <property type="project" value="UniProtKB-UniRule"/>
</dbReference>
<keyword evidence="13" id="KW-0539">Nucleus</keyword>
<keyword evidence="6 13" id="KW-0378">Hydrolase</keyword>
<dbReference type="InParanoid" id="A7TPL7"/>
<evidence type="ECO:0000256" key="10">
    <source>
        <dbReference type="ARBA" id="ARBA00023239"/>
    </source>
</evidence>
<feature type="domain" description="HhH-GPD" evidence="14">
    <location>
        <begin position="190"/>
        <end position="350"/>
    </location>
</feature>
<accession>A7TPL7</accession>
<comment type="catalytic activity">
    <reaction evidence="12 13">
        <text>2'-deoxyribonucleotide-(2'-deoxyribose 5'-phosphate)-2'-deoxyribonucleotide-DNA = a 3'-end 2'-deoxyribonucleotide-(2,3-dehydro-2,3-deoxyribose 5'-phosphate)-DNA + a 5'-end 5'-phospho-2'-deoxyribonucleoside-DNA + H(+)</text>
        <dbReference type="Rhea" id="RHEA:66592"/>
        <dbReference type="Rhea" id="RHEA-COMP:13180"/>
        <dbReference type="Rhea" id="RHEA-COMP:16897"/>
        <dbReference type="Rhea" id="RHEA-COMP:17067"/>
        <dbReference type="ChEBI" id="CHEBI:15378"/>
        <dbReference type="ChEBI" id="CHEBI:136412"/>
        <dbReference type="ChEBI" id="CHEBI:157695"/>
        <dbReference type="ChEBI" id="CHEBI:167181"/>
        <dbReference type="EC" id="4.2.99.18"/>
    </reaction>
</comment>
<organism evidence="16">
    <name type="scientific">Vanderwaltozyma polyspora (strain ATCC 22028 / DSM 70294 / BCRC 21397 / CBS 2163 / NBRC 10782 / NRRL Y-8283 / UCD 57-17)</name>
    <name type="common">Kluyveromyces polysporus</name>
    <dbReference type="NCBI Taxonomy" id="436907"/>
    <lineage>
        <taxon>Eukaryota</taxon>
        <taxon>Fungi</taxon>
        <taxon>Dikarya</taxon>
        <taxon>Ascomycota</taxon>
        <taxon>Saccharomycotina</taxon>
        <taxon>Saccharomycetes</taxon>
        <taxon>Saccharomycetales</taxon>
        <taxon>Saccharomycetaceae</taxon>
        <taxon>Vanderwaltozyma</taxon>
    </lineage>
</organism>
<dbReference type="HAMAP" id="MF_03183">
    <property type="entry name" value="Endonuclease_III_Nth"/>
    <property type="match status" value="1"/>
</dbReference>
<dbReference type="SMART" id="SM00478">
    <property type="entry name" value="ENDO3c"/>
    <property type="match status" value="1"/>
</dbReference>
<evidence type="ECO:0000259" key="14">
    <source>
        <dbReference type="SMART" id="SM00478"/>
    </source>
</evidence>
<dbReference type="GeneID" id="5543919"/>
<dbReference type="GO" id="GO:0090297">
    <property type="term" value="P:positive regulation of mitochondrial DNA replication"/>
    <property type="evidence" value="ECO:0007669"/>
    <property type="project" value="EnsemblFungi"/>
</dbReference>
<dbReference type="OrthoDB" id="2099276at2759"/>
<keyword evidence="9 13" id="KW-0234">DNA repair</keyword>
<dbReference type="PhylomeDB" id="A7TPL7"/>
<dbReference type="GO" id="GO:0046872">
    <property type="term" value="F:metal ion binding"/>
    <property type="evidence" value="ECO:0007669"/>
    <property type="project" value="UniProtKB-KW"/>
</dbReference>
<dbReference type="Pfam" id="PF00730">
    <property type="entry name" value="HhH-GPD"/>
    <property type="match status" value="1"/>
</dbReference>
<keyword evidence="11 13" id="KW-0326">Glycosidase</keyword>
<dbReference type="GO" id="GO:0005739">
    <property type="term" value="C:mitochondrion"/>
    <property type="evidence" value="ECO:0007669"/>
    <property type="project" value="UniProtKB-SubCell"/>
</dbReference>
<comment type="subcellular location">
    <subcellularLocation>
        <location evidence="13">Nucleus</location>
    </subcellularLocation>
    <subcellularLocation>
        <location evidence="13">Mitochondrion</location>
    </subcellularLocation>
</comment>
<sequence length="429" mass="49564">MNFGRFLRKVTLIRDRNLYRTYSGILKMQGVRRSKRIRDHLEVSVDDIKQEADIKSKYFKTEEDTSVKLEPVIKEEFSPIPEDDVDTDWVKLLDNKPYFEWISKRTSDNIKDWSRTLDLNIFTDNSKEVIPDNFIPIYSKVRLMRSKIRTPVDTVGCAMLPITVGKESGIEKEDILPINYRLQVLIGVMLSSQTKDEINAAAMHNITEYCINELEIPEGITIDALLEIDQEILDELIHSVGFHSRKAKYLKETALILKEKHNSDIPTNIEGLLALPGVGPKMGYLTLQKAWGKIDGICVDVHVHRLAKMWKWVDEKKCKTPEHTRKELESWLPRQLWYEINSVLVGFGQVICMSRGKRCDICLANDVCNARDKKLVNKGINMELEGGDGRAKTTRGDYSELLQYIKEENGKLKIEFEQIIEETRIKSEF</sequence>
<dbReference type="RefSeq" id="XP_001643667.1">
    <property type="nucleotide sequence ID" value="XM_001643617.1"/>
</dbReference>
<evidence type="ECO:0000256" key="4">
    <source>
        <dbReference type="ARBA" id="ARBA00022723"/>
    </source>
</evidence>
<evidence type="ECO:0000256" key="5">
    <source>
        <dbReference type="ARBA" id="ARBA00022763"/>
    </source>
</evidence>
<protein>
    <recommendedName>
        <fullName evidence="13">Endonuclease III homolog</fullName>
        <ecNumber evidence="13">3.2.2.-</ecNumber>
        <ecNumber evidence="13">4.2.99.18</ecNumber>
    </recommendedName>
    <alternativeName>
        <fullName evidence="13">Bifunctional DNA N-glycosylase/DNA-(apurinic or apyrimidinic site) lyase</fullName>
        <shortName evidence="13">DNA glycosylase/AP lyase</shortName>
    </alternativeName>
</protein>
<dbReference type="InterPro" id="IPR003651">
    <property type="entry name" value="Endonuclease3_FeS-loop_motif"/>
</dbReference>
<evidence type="ECO:0000313" key="15">
    <source>
        <dbReference type="EMBL" id="EDO15809.1"/>
    </source>
</evidence>
<keyword evidence="13" id="KW-0496">Mitochondrion</keyword>
<dbReference type="PROSITE" id="PS01155">
    <property type="entry name" value="ENDONUCLEASE_III_2"/>
    <property type="match status" value="1"/>
</dbReference>
<dbReference type="InterPro" id="IPR003265">
    <property type="entry name" value="HhH-GPD_domain"/>
</dbReference>
<evidence type="ECO:0000256" key="12">
    <source>
        <dbReference type="ARBA" id="ARBA00044632"/>
    </source>
</evidence>
<keyword evidence="3" id="KW-0004">4Fe-4S</keyword>
<comment type="caution">
    <text evidence="13">Lacks conserved residue(s) required for the propagation of feature annotation.</text>
</comment>
<dbReference type="GO" id="GO:0051539">
    <property type="term" value="F:4 iron, 4 sulfur cluster binding"/>
    <property type="evidence" value="ECO:0007669"/>
    <property type="project" value="UniProtKB-KW"/>
</dbReference>
<dbReference type="Proteomes" id="UP000000267">
    <property type="component" value="Unassembled WGS sequence"/>
</dbReference>
<dbReference type="InterPro" id="IPR023170">
    <property type="entry name" value="HhH_base_excis_C"/>
</dbReference>
<dbReference type="HOGENOM" id="CLU_012862_4_3_1"/>
<dbReference type="EC" id="4.2.99.18" evidence="13"/>
<dbReference type="FunCoup" id="A7TPL7">
    <property type="interactions" value="371"/>
</dbReference>
<dbReference type="GO" id="GO:0006289">
    <property type="term" value="P:nucleotide-excision repair"/>
    <property type="evidence" value="ECO:0007669"/>
    <property type="project" value="TreeGrafter"/>
</dbReference>
<dbReference type="GO" id="GO:0034599">
    <property type="term" value="P:cellular response to oxidative stress"/>
    <property type="evidence" value="ECO:0007669"/>
    <property type="project" value="EnsemblFungi"/>
</dbReference>
<dbReference type="SUPFAM" id="SSF48150">
    <property type="entry name" value="DNA-glycosylase"/>
    <property type="match status" value="1"/>
</dbReference>
<keyword evidence="8" id="KW-0411">Iron-sulfur</keyword>
<dbReference type="AlphaFoldDB" id="A7TPL7"/>
<dbReference type="CDD" id="cd00056">
    <property type="entry name" value="ENDO3c"/>
    <property type="match status" value="1"/>
</dbReference>
<comment type="cofactor">
    <cofactor evidence="1">
        <name>[4Fe-4S] cluster</name>
        <dbReference type="ChEBI" id="CHEBI:49883"/>
    </cofactor>
</comment>
<dbReference type="STRING" id="436907.A7TPL7"/>
<keyword evidence="16" id="KW-1185">Reference proteome</keyword>
<dbReference type="GO" id="GO:0003677">
    <property type="term" value="F:DNA binding"/>
    <property type="evidence" value="ECO:0007669"/>
    <property type="project" value="UniProtKB-UniRule"/>
</dbReference>
<dbReference type="GO" id="GO:0006285">
    <property type="term" value="P:base-excision repair, AP site formation"/>
    <property type="evidence" value="ECO:0007669"/>
    <property type="project" value="UniProtKB-UniRule"/>
</dbReference>
<dbReference type="eggNOG" id="KOG1921">
    <property type="taxonomic scope" value="Eukaryota"/>
</dbReference>
<comment type="similarity">
    <text evidence="2 13">Belongs to the Nth/MutY family.</text>
</comment>
<dbReference type="FunFam" id="1.10.1670.10:FF:000021">
    <property type="entry name" value="Endonuclease III homolog"/>
    <property type="match status" value="1"/>
</dbReference>
<keyword evidence="7" id="KW-0408">Iron</keyword>
<evidence type="ECO:0000256" key="1">
    <source>
        <dbReference type="ARBA" id="ARBA00001966"/>
    </source>
</evidence>
<dbReference type="InterPro" id="IPR030841">
    <property type="entry name" value="NTH1"/>
</dbReference>
<dbReference type="GO" id="GO:0005634">
    <property type="term" value="C:nucleus"/>
    <property type="evidence" value="ECO:0007669"/>
    <property type="project" value="UniProtKB-SubCell"/>
</dbReference>
<evidence type="ECO:0000256" key="8">
    <source>
        <dbReference type="ARBA" id="ARBA00023014"/>
    </source>
</evidence>
<dbReference type="KEGG" id="vpo:Kpol_1040p22"/>
<evidence type="ECO:0000313" key="16">
    <source>
        <dbReference type="Proteomes" id="UP000000267"/>
    </source>
</evidence>
<dbReference type="InterPro" id="IPR011257">
    <property type="entry name" value="DNA_glycosylase"/>
</dbReference>
<dbReference type="EMBL" id="DS480444">
    <property type="protein sequence ID" value="EDO15809.1"/>
    <property type="molecule type" value="Genomic_DNA"/>
</dbReference>
<dbReference type="GO" id="GO:0140078">
    <property type="term" value="F:class I DNA-(apurinic or apyrimidinic site) endonuclease activity"/>
    <property type="evidence" value="ECO:0007669"/>
    <property type="project" value="UniProtKB-EC"/>
</dbReference>
<dbReference type="PANTHER" id="PTHR43286:SF1">
    <property type="entry name" value="ENDONUCLEASE III-LIKE PROTEIN 1"/>
    <property type="match status" value="1"/>
</dbReference>
<feature type="active site" description="Nucleophile; for N-glycosylase activity" evidence="13">
    <location>
        <position position="289"/>
    </location>
</feature>
<dbReference type="GO" id="GO:0008534">
    <property type="term" value="F:oxidized purine nucleobase lesion DNA N-glycosylase activity"/>
    <property type="evidence" value="ECO:0007669"/>
    <property type="project" value="EnsemblFungi"/>
</dbReference>
<evidence type="ECO:0000256" key="7">
    <source>
        <dbReference type="ARBA" id="ARBA00023004"/>
    </source>
</evidence>
<comment type="function">
    <text evidence="13">Bifunctional DNA N-glycosylase with associated apurinic/apyrimidinic (AP) lyase function that catalyzes the first step in base excision repair (BER), the primary repair pathway for the repair of oxidative DNA damage. The DNA N-glycosylase activity releases the damaged DNA base from DNA by cleaving the N-glycosidic bond, leaving an AP site. The AP lyase activity cleaves the phosphodiester bond 3' to the AP site by a beta-elimination. Primarily recognizes and repairs oxidative base damage of pyrimidines.</text>
</comment>
<gene>
    <name evidence="13" type="primary">NTG1</name>
    <name evidence="15" type="ORF">Kpol_1040p22</name>
</gene>
<evidence type="ECO:0000256" key="9">
    <source>
        <dbReference type="ARBA" id="ARBA00023204"/>
    </source>
</evidence>
<dbReference type="FunFam" id="1.10.340.30:FF:000001">
    <property type="entry name" value="Endonuclease III"/>
    <property type="match status" value="1"/>
</dbReference>
<reference evidence="15 16" key="1">
    <citation type="journal article" date="2007" name="Proc. Natl. Acad. Sci. U.S.A.">
        <title>Independent sorting-out of thousands of duplicated gene pairs in two yeast species descended from a whole-genome duplication.</title>
        <authorList>
            <person name="Scannell D.R."/>
            <person name="Frank A.C."/>
            <person name="Conant G.C."/>
            <person name="Byrne K.P."/>
            <person name="Woolfit M."/>
            <person name="Wolfe K.H."/>
        </authorList>
    </citation>
    <scope>NUCLEOTIDE SEQUENCE [LARGE SCALE GENOMIC DNA]</scope>
    <source>
        <strain evidence="16">ATCC 22028 / DSM 70294 / BCRC 21397 / CBS 2163 / NBRC 10782 / NRRL Y-8283 / UCD 57-17</strain>
    </source>
</reference>
<dbReference type="Gene3D" id="1.10.1670.10">
    <property type="entry name" value="Helix-hairpin-Helix base-excision DNA repair enzymes (C-terminal)"/>
    <property type="match status" value="1"/>
</dbReference>
<dbReference type="EC" id="3.2.2.-" evidence="13"/>